<evidence type="ECO:0000256" key="5">
    <source>
        <dbReference type="ARBA" id="ARBA00023163"/>
    </source>
</evidence>
<feature type="compositionally biased region" description="Polar residues" evidence="7">
    <location>
        <begin position="382"/>
        <end position="394"/>
    </location>
</feature>
<dbReference type="InterPro" id="IPR009057">
    <property type="entry name" value="Homeodomain-like_sf"/>
</dbReference>
<dbReference type="Gene3D" id="1.10.10.60">
    <property type="entry name" value="Homeodomain-like"/>
    <property type="match status" value="2"/>
</dbReference>
<dbReference type="AlphaFoldDB" id="A0AAD4SAP0"/>
<protein>
    <submittedName>
        <fullName evidence="10">Uncharacterized protein</fullName>
    </submittedName>
</protein>
<evidence type="ECO:0000259" key="8">
    <source>
        <dbReference type="PROSITE" id="PS50090"/>
    </source>
</evidence>
<dbReference type="Pfam" id="PF13921">
    <property type="entry name" value="Myb_DNA-bind_6"/>
    <property type="match status" value="1"/>
</dbReference>
<dbReference type="CDD" id="cd00167">
    <property type="entry name" value="SANT"/>
    <property type="match status" value="2"/>
</dbReference>
<dbReference type="GO" id="GO:0005634">
    <property type="term" value="C:nucleus"/>
    <property type="evidence" value="ECO:0007669"/>
    <property type="project" value="UniProtKB-SubCell"/>
</dbReference>
<evidence type="ECO:0000256" key="2">
    <source>
        <dbReference type="ARBA" id="ARBA00022737"/>
    </source>
</evidence>
<organism evidence="10 11">
    <name type="scientific">Papaver atlanticum</name>
    <dbReference type="NCBI Taxonomy" id="357466"/>
    <lineage>
        <taxon>Eukaryota</taxon>
        <taxon>Viridiplantae</taxon>
        <taxon>Streptophyta</taxon>
        <taxon>Embryophyta</taxon>
        <taxon>Tracheophyta</taxon>
        <taxon>Spermatophyta</taxon>
        <taxon>Magnoliopsida</taxon>
        <taxon>Ranunculales</taxon>
        <taxon>Papaveraceae</taxon>
        <taxon>Papaveroideae</taxon>
        <taxon>Papaver</taxon>
    </lineage>
</organism>
<evidence type="ECO:0000256" key="3">
    <source>
        <dbReference type="ARBA" id="ARBA00023015"/>
    </source>
</evidence>
<dbReference type="Proteomes" id="UP001202328">
    <property type="component" value="Unassembled WGS sequence"/>
</dbReference>
<evidence type="ECO:0000256" key="1">
    <source>
        <dbReference type="ARBA" id="ARBA00004123"/>
    </source>
</evidence>
<feature type="compositionally biased region" description="Polar residues" evidence="7">
    <location>
        <begin position="110"/>
        <end position="129"/>
    </location>
</feature>
<dbReference type="EMBL" id="JAJJMB010012161">
    <property type="protein sequence ID" value="KAI3884991.1"/>
    <property type="molecule type" value="Genomic_DNA"/>
</dbReference>
<feature type="domain" description="Myb-like" evidence="8">
    <location>
        <begin position="180"/>
        <end position="230"/>
    </location>
</feature>
<evidence type="ECO:0000259" key="9">
    <source>
        <dbReference type="PROSITE" id="PS51294"/>
    </source>
</evidence>
<feature type="compositionally biased region" description="Polar residues" evidence="7">
    <location>
        <begin position="1"/>
        <end position="13"/>
    </location>
</feature>
<dbReference type="SUPFAM" id="SSF46689">
    <property type="entry name" value="Homeodomain-like"/>
    <property type="match status" value="1"/>
</dbReference>
<feature type="region of interest" description="Disordered" evidence="7">
    <location>
        <begin position="377"/>
        <end position="405"/>
    </location>
</feature>
<feature type="region of interest" description="Disordered" evidence="7">
    <location>
        <begin position="110"/>
        <end position="135"/>
    </location>
</feature>
<feature type="domain" description="Myb-like" evidence="8">
    <location>
        <begin position="128"/>
        <end position="179"/>
    </location>
</feature>
<keyword evidence="5" id="KW-0804">Transcription</keyword>
<keyword evidence="11" id="KW-1185">Reference proteome</keyword>
<dbReference type="PROSITE" id="PS50090">
    <property type="entry name" value="MYB_LIKE"/>
    <property type="match status" value="2"/>
</dbReference>
<evidence type="ECO:0000256" key="7">
    <source>
        <dbReference type="SAM" id="MobiDB-lite"/>
    </source>
</evidence>
<reference evidence="10" key="1">
    <citation type="submission" date="2022-04" db="EMBL/GenBank/DDBJ databases">
        <title>A functionally conserved STORR gene fusion in Papaver species that diverged 16.8 million years ago.</title>
        <authorList>
            <person name="Catania T."/>
        </authorList>
    </citation>
    <scope>NUCLEOTIDE SEQUENCE</scope>
    <source>
        <strain evidence="10">S-188037</strain>
    </source>
</reference>
<comment type="subcellular location">
    <subcellularLocation>
        <location evidence="1">Nucleus</location>
    </subcellularLocation>
</comment>
<proteinExistence type="predicted"/>
<keyword evidence="6" id="KW-0539">Nucleus</keyword>
<keyword evidence="2" id="KW-0677">Repeat</keyword>
<dbReference type="FunFam" id="1.10.10.60:FF:000060">
    <property type="entry name" value="MYB transcription factor"/>
    <property type="match status" value="1"/>
</dbReference>
<dbReference type="GO" id="GO:0000981">
    <property type="term" value="F:DNA-binding transcription factor activity, RNA polymerase II-specific"/>
    <property type="evidence" value="ECO:0007669"/>
    <property type="project" value="TreeGrafter"/>
</dbReference>
<dbReference type="InterPro" id="IPR001005">
    <property type="entry name" value="SANT/Myb"/>
</dbReference>
<keyword evidence="3" id="KW-0805">Transcription regulation</keyword>
<feature type="compositionally biased region" description="Low complexity" evidence="7">
    <location>
        <begin position="33"/>
        <end position="56"/>
    </location>
</feature>
<dbReference type="PANTHER" id="PTHR45614">
    <property type="entry name" value="MYB PROTEIN-RELATED"/>
    <property type="match status" value="1"/>
</dbReference>
<evidence type="ECO:0000256" key="4">
    <source>
        <dbReference type="ARBA" id="ARBA00023125"/>
    </source>
</evidence>
<dbReference type="InterPro" id="IPR050560">
    <property type="entry name" value="MYB_TF"/>
</dbReference>
<feature type="region of interest" description="Disordered" evidence="7">
    <location>
        <begin position="1"/>
        <end position="84"/>
    </location>
</feature>
<dbReference type="PROSITE" id="PS51294">
    <property type="entry name" value="HTH_MYB"/>
    <property type="match status" value="2"/>
</dbReference>
<comment type="caution">
    <text evidence="10">The sequence shown here is derived from an EMBL/GenBank/DDBJ whole genome shotgun (WGS) entry which is preliminary data.</text>
</comment>
<gene>
    <name evidence="10" type="ORF">MKW98_002383</name>
</gene>
<feature type="compositionally biased region" description="Polar residues" evidence="7">
    <location>
        <begin position="319"/>
        <end position="328"/>
    </location>
</feature>
<feature type="region of interest" description="Disordered" evidence="7">
    <location>
        <begin position="234"/>
        <end position="258"/>
    </location>
</feature>
<feature type="domain" description="HTH myb-type" evidence="9">
    <location>
        <begin position="130"/>
        <end position="179"/>
    </location>
</feature>
<evidence type="ECO:0000256" key="6">
    <source>
        <dbReference type="ARBA" id="ARBA00023242"/>
    </source>
</evidence>
<dbReference type="SMART" id="SM00717">
    <property type="entry name" value="SANT"/>
    <property type="match status" value="2"/>
</dbReference>
<evidence type="ECO:0000313" key="11">
    <source>
        <dbReference type="Proteomes" id="UP001202328"/>
    </source>
</evidence>
<sequence>MTLQQPQQNLQKSSGGGGDESSYFRRRFQEINFLSSRPSSPTSLSLSFGPFSSSSSSKDKSTMSKSSDSTFQVMGGSNDEQNIKSWSFQTTPEETAIKNEMPCNADYQKQQDSESFGHGSNQQSTSSVHSIARGHWRPAEDSKLKELVSQYGPQNWNLISEKLQGRSGKSCRLRWFNQLDPRINRRAFSEEEEERLLAAHRLYGNRWAMISRLFPGRTDNGVKNHWHVIMARKQREQSNNLSRRSSRKPFPPIPTASTTTYDHQTLLMMKHADLKLISSYHQKNAAAAGAGARSESTITTKDDQSTSTCTNLSLNSSSAARTQPISPNQMHFDFRMGPFDENMMSFSNGCLYSEKTKTGINKHDSYPMKMVIGLDHHESGGYSDSNSEISANDSSVHKRGRRNLNTGDNEALPFIDFLGVGTTA</sequence>
<dbReference type="GO" id="GO:0000978">
    <property type="term" value="F:RNA polymerase II cis-regulatory region sequence-specific DNA binding"/>
    <property type="evidence" value="ECO:0007669"/>
    <property type="project" value="TreeGrafter"/>
</dbReference>
<feature type="compositionally biased region" description="Low complexity" evidence="7">
    <location>
        <begin position="305"/>
        <end position="318"/>
    </location>
</feature>
<name>A0AAD4SAP0_9MAGN</name>
<evidence type="ECO:0000313" key="10">
    <source>
        <dbReference type="EMBL" id="KAI3884991.1"/>
    </source>
</evidence>
<keyword evidence="4" id="KW-0238">DNA-binding</keyword>
<dbReference type="PANTHER" id="PTHR45614:SF259">
    <property type="entry name" value="MYB DOMAIN PROTEIN 89-RELATED"/>
    <property type="match status" value="1"/>
</dbReference>
<dbReference type="InterPro" id="IPR017930">
    <property type="entry name" value="Myb_dom"/>
</dbReference>
<feature type="domain" description="HTH myb-type" evidence="9">
    <location>
        <begin position="180"/>
        <end position="234"/>
    </location>
</feature>
<accession>A0AAD4SAP0</accession>
<feature type="region of interest" description="Disordered" evidence="7">
    <location>
        <begin position="287"/>
        <end position="328"/>
    </location>
</feature>